<dbReference type="Proteomes" id="UP001152531">
    <property type="component" value="Unassembled WGS sequence"/>
</dbReference>
<gene>
    <name evidence="1" type="ORF">CLIB1444_05S08966</name>
</gene>
<evidence type="ECO:0000313" key="2">
    <source>
        <dbReference type="Proteomes" id="UP001152531"/>
    </source>
</evidence>
<dbReference type="EMBL" id="CALSDN010000005">
    <property type="protein sequence ID" value="CAH6721342.1"/>
    <property type="molecule type" value="Genomic_DNA"/>
</dbReference>
<organism evidence="1 2">
    <name type="scientific">[Candida] jaroonii</name>
    <dbReference type="NCBI Taxonomy" id="467808"/>
    <lineage>
        <taxon>Eukaryota</taxon>
        <taxon>Fungi</taxon>
        <taxon>Dikarya</taxon>
        <taxon>Ascomycota</taxon>
        <taxon>Saccharomycotina</taxon>
        <taxon>Pichiomycetes</taxon>
        <taxon>Debaryomycetaceae</taxon>
        <taxon>Yamadazyma</taxon>
    </lineage>
</organism>
<reference evidence="1" key="1">
    <citation type="submission" date="2022-06" db="EMBL/GenBank/DDBJ databases">
        <authorList>
            <person name="Legras J.-L."/>
            <person name="Devillers H."/>
            <person name="Grondin C."/>
        </authorList>
    </citation>
    <scope>NUCLEOTIDE SEQUENCE</scope>
    <source>
        <strain evidence="1">CLIB 1444</strain>
    </source>
</reference>
<protein>
    <submittedName>
        <fullName evidence="1">UPF0674 endoplasmic reticulum membrane protein</fullName>
    </submittedName>
</protein>
<keyword evidence="2" id="KW-1185">Reference proteome</keyword>
<comment type="caution">
    <text evidence="1">The sequence shown here is derived from an EMBL/GenBank/DDBJ whole genome shotgun (WGS) entry which is preliminary data.</text>
</comment>
<name>A0ACA9Y8J2_9ASCO</name>
<proteinExistence type="predicted"/>
<accession>A0ACA9Y8J2</accession>
<sequence>MSLVNIIGNLFGSTPNQPKAYAQYGLDELNSMTFFERAKLQDWRLELVTLGFTGVFVILFFIGDFYNKSLVTGFLNGINDTLKQNFYQVGVSKDELYIKDSSENYSSYATGRDNISRVNIDIKLRPRHNIFVWFLEGVISFFTEAVKKPIDKVDIVIYPSFAYDNFISAIVSKLGMNDYRKFNYFLSLTKTSDSAKIPESFVFMSEGNEFQEKILTEKLLSSLDIQAANFIRYFAFTDQSTERPESIEGFAPLRRVVVSLQIPSSKKDYEQVCKLLESIFDIIDKLASKEISFKPESLKKVLKTRENEIEKVQKAMELEKQEIEAEEKAKLKREERDRIRNLSPAEQAKLEKKEQERKQKKLQKKQRVRM</sequence>
<evidence type="ECO:0000313" key="1">
    <source>
        <dbReference type="EMBL" id="CAH6721342.1"/>
    </source>
</evidence>